<dbReference type="Pfam" id="PF06827">
    <property type="entry name" value="zf-FPG_IleRS"/>
    <property type="match status" value="1"/>
</dbReference>
<keyword evidence="3" id="KW-0863">Zinc-finger</keyword>
<dbReference type="PROSITE" id="PS01242">
    <property type="entry name" value="ZF_FPG_1"/>
    <property type="match status" value="1"/>
</dbReference>
<keyword evidence="2" id="KW-0862">Zinc</keyword>
<evidence type="ECO:0000259" key="4">
    <source>
        <dbReference type="PROSITE" id="PS51066"/>
    </source>
</evidence>
<dbReference type="Proteomes" id="UP000467488">
    <property type="component" value="Chromosome"/>
</dbReference>
<gene>
    <name evidence="5" type="ORF">EIMP300_11210</name>
</gene>
<dbReference type="GO" id="GO:0006284">
    <property type="term" value="P:base-excision repair"/>
    <property type="evidence" value="ECO:0007669"/>
    <property type="project" value="InterPro"/>
</dbReference>
<evidence type="ECO:0000256" key="3">
    <source>
        <dbReference type="PROSITE-ProRule" id="PRU00391"/>
    </source>
</evidence>
<dbReference type="Gene3D" id="1.10.8.50">
    <property type="match status" value="1"/>
</dbReference>
<accession>A0A8S0FFX6</accession>
<sequence length="73" mass="8162">MLARVIKAVLLRSIEQGGTTLKDFLQSDGKPGYFAQELQVYGRKGEPCRVCGTPIVATKHAQRATFYCRQCQK</sequence>
<evidence type="ECO:0000313" key="5">
    <source>
        <dbReference type="EMBL" id="BBU79721.1"/>
    </source>
</evidence>
<dbReference type="GO" id="GO:0016799">
    <property type="term" value="F:hydrolase activity, hydrolyzing N-glycosyl compounds"/>
    <property type="evidence" value="ECO:0007669"/>
    <property type="project" value="InterPro"/>
</dbReference>
<feature type="domain" description="FPG-type" evidence="4">
    <location>
        <begin position="39"/>
        <end position="73"/>
    </location>
</feature>
<dbReference type="InterPro" id="IPR015887">
    <property type="entry name" value="DNA_glyclase_Znf_dom_DNA_BS"/>
</dbReference>
<dbReference type="GO" id="GO:0003677">
    <property type="term" value="F:DNA binding"/>
    <property type="evidence" value="ECO:0007669"/>
    <property type="project" value="InterPro"/>
</dbReference>
<dbReference type="EMBL" id="AP022360">
    <property type="protein sequence ID" value="BBU79721.1"/>
    <property type="molecule type" value="Genomic_DNA"/>
</dbReference>
<name>A0A8S0FFX6_ECOLX</name>
<dbReference type="GO" id="GO:0003906">
    <property type="term" value="F:DNA-(apurinic or apyrimidinic site) endonuclease activity"/>
    <property type="evidence" value="ECO:0007669"/>
    <property type="project" value="InterPro"/>
</dbReference>
<dbReference type="GO" id="GO:0008270">
    <property type="term" value="F:zinc ion binding"/>
    <property type="evidence" value="ECO:0007669"/>
    <property type="project" value="UniProtKB-KW"/>
</dbReference>
<dbReference type="InterPro" id="IPR000214">
    <property type="entry name" value="Znf_DNA_glyclase/AP_lyase"/>
</dbReference>
<keyword evidence="1" id="KW-0479">Metal-binding</keyword>
<evidence type="ECO:0000256" key="1">
    <source>
        <dbReference type="ARBA" id="ARBA00022723"/>
    </source>
</evidence>
<evidence type="ECO:0000313" key="6">
    <source>
        <dbReference type="Proteomes" id="UP000467488"/>
    </source>
</evidence>
<evidence type="ECO:0000256" key="2">
    <source>
        <dbReference type="ARBA" id="ARBA00022833"/>
    </source>
</evidence>
<reference evidence="5 6" key="1">
    <citation type="submission" date="2020-01" db="EMBL/GenBank/DDBJ databases">
        <title>Dynamics of blaIMP-6 dissemination in carbapenem resistant Enterobacteriacea isolated from regional surveillance in Osaka, Japan.</title>
        <authorList>
            <person name="Abe R."/>
            <person name="Akeda Y."/>
            <person name="Sugawara Y."/>
            <person name="Yamamoto N."/>
            <person name="Tomono K."/>
            <person name="Takeuchi D."/>
            <person name="Kawahara R."/>
            <person name="Hamada S."/>
        </authorList>
    </citation>
    <scope>NUCLEOTIDE SEQUENCE [LARGE SCALE GENOMIC DNA]</scope>
    <source>
        <strain evidence="5 6">E300</strain>
    </source>
</reference>
<organism evidence="5 6">
    <name type="scientific">Escherichia coli</name>
    <dbReference type="NCBI Taxonomy" id="562"/>
    <lineage>
        <taxon>Bacteria</taxon>
        <taxon>Pseudomonadati</taxon>
        <taxon>Pseudomonadota</taxon>
        <taxon>Gammaproteobacteria</taxon>
        <taxon>Enterobacterales</taxon>
        <taxon>Enterobacteriaceae</taxon>
        <taxon>Escherichia</taxon>
    </lineage>
</organism>
<proteinExistence type="predicted"/>
<dbReference type="PROSITE" id="PS51066">
    <property type="entry name" value="ZF_FPG_2"/>
    <property type="match status" value="1"/>
</dbReference>
<protein>
    <recommendedName>
        <fullName evidence="4">FPG-type domain-containing protein</fullName>
    </recommendedName>
</protein>
<dbReference type="SUPFAM" id="SSF57716">
    <property type="entry name" value="Glucocorticoid receptor-like (DNA-binding domain)"/>
    <property type="match status" value="1"/>
</dbReference>
<dbReference type="InterPro" id="IPR010663">
    <property type="entry name" value="Znf_FPG/IleRS"/>
</dbReference>
<dbReference type="AlphaFoldDB" id="A0A8S0FFX6"/>